<gene>
    <name evidence="2" type="primary">LOC101887131</name>
</gene>
<reference evidence="2" key="1">
    <citation type="submission" date="2025-08" db="UniProtKB">
        <authorList>
            <consortium name="RefSeq"/>
        </authorList>
    </citation>
    <scope>IDENTIFICATION</scope>
    <source>
        <strain evidence="2">Tuebingen</strain>
        <tissue evidence="2">Fibroblasts and whole tissue</tissue>
    </source>
</reference>
<accession>A0AC58IRY6</accession>
<proteinExistence type="predicted"/>
<dbReference type="RefSeq" id="XP_073796963.1">
    <property type="nucleotide sequence ID" value="XM_073940862.1"/>
</dbReference>
<protein>
    <submittedName>
        <fullName evidence="2">Uncharacterized protein isoform X1</fullName>
    </submittedName>
</protein>
<organism evidence="1 2">
    <name type="scientific">Danio rerio</name>
    <name type="common">Zebrafish</name>
    <name type="synonym">Brachydanio rerio</name>
    <dbReference type="NCBI Taxonomy" id="7955"/>
    <lineage>
        <taxon>Eukaryota</taxon>
        <taxon>Metazoa</taxon>
        <taxon>Chordata</taxon>
        <taxon>Craniata</taxon>
        <taxon>Vertebrata</taxon>
        <taxon>Euteleostomi</taxon>
        <taxon>Actinopterygii</taxon>
        <taxon>Neopterygii</taxon>
        <taxon>Teleostei</taxon>
        <taxon>Ostariophysi</taxon>
        <taxon>Cypriniformes</taxon>
        <taxon>Danionidae</taxon>
        <taxon>Danioninae</taxon>
        <taxon>Danio</taxon>
    </lineage>
</organism>
<sequence>MKSLTVSYEKQIQVEKTLKIQAINKLAEVMKKTDGRPHQINNTDIRRKEKEIRQLQLQLRTKEKLNHSIIKYQREINDMQANLFFGFCPPVNYEMSTAKEMLLLANSTEEQKKCVSRLLKRVPRKPSIAHSSSIAISAAPSEATPTALSPQPSPRLAQSSPRLSHRAAVKVHSTRQQPSSKNRNN</sequence>
<name>A0AC58IRY6_DANRE</name>
<evidence type="ECO:0000313" key="2">
    <source>
        <dbReference type="RefSeq" id="XP_073796963.1"/>
    </source>
</evidence>
<keyword evidence="1" id="KW-1185">Reference proteome</keyword>
<dbReference type="Proteomes" id="UP000000437">
    <property type="component" value="Chromosome 24"/>
</dbReference>
<evidence type="ECO:0000313" key="1">
    <source>
        <dbReference type="Proteomes" id="UP000000437"/>
    </source>
</evidence>